<reference evidence="11" key="1">
    <citation type="submission" date="2023-08" db="EMBL/GenBank/DDBJ databases">
        <title>Comparative genomics and taxonomic characterization of three novel marine species of genus Marivirga.</title>
        <authorList>
            <person name="Muhammad N."/>
            <person name="Kim S.-G."/>
        </authorList>
    </citation>
    <scope>NUCLEOTIDE SEQUENCE [LARGE SCALE GENOMIC DNA]</scope>
    <source>
        <strain evidence="11">ABR2-2</strain>
    </source>
</reference>
<evidence type="ECO:0000256" key="9">
    <source>
        <dbReference type="ARBA" id="ARBA00023054"/>
    </source>
</evidence>
<comment type="similarity">
    <text evidence="2">Belongs to the ANKZF1/VMS1 family.</text>
</comment>
<keyword evidence="12" id="KW-1185">Reference proteome</keyword>
<keyword evidence="9" id="KW-0175">Coiled coil</keyword>
<keyword evidence="4" id="KW-0540">Nuclease</keyword>
<comment type="subcellular location">
    <subcellularLocation>
        <location evidence="1">Cytoplasm</location>
    </subcellularLocation>
</comment>
<dbReference type="InterPro" id="IPR041175">
    <property type="entry name" value="VLRF1/Vms1"/>
</dbReference>
<accession>A0AA49GDN6</accession>
<dbReference type="Pfam" id="PF18826">
    <property type="entry name" value="bVLRF1"/>
    <property type="match status" value="1"/>
</dbReference>
<dbReference type="RefSeq" id="WP_302100098.1">
    <property type="nucleotide sequence ID" value="NZ_CP129970.2"/>
</dbReference>
<evidence type="ECO:0000313" key="12">
    <source>
        <dbReference type="Proteomes" id="UP001244443"/>
    </source>
</evidence>
<protein>
    <recommendedName>
        <fullName evidence="10">VLRF1 domain-containing protein</fullName>
    </recommendedName>
</protein>
<keyword evidence="7" id="KW-0378">Hydrolase</keyword>
<keyword evidence="6" id="KW-0255">Endonuclease</keyword>
<gene>
    <name evidence="11" type="ORF">QYS48_16630</name>
</gene>
<proteinExistence type="inferred from homology"/>
<evidence type="ECO:0000256" key="5">
    <source>
        <dbReference type="ARBA" id="ARBA00022737"/>
    </source>
</evidence>
<dbReference type="GO" id="GO:0005737">
    <property type="term" value="C:cytoplasm"/>
    <property type="evidence" value="ECO:0007669"/>
    <property type="project" value="UniProtKB-SubCell"/>
</dbReference>
<name>A0AA49GDN6_9BACT</name>
<dbReference type="EMBL" id="CP129970">
    <property type="protein sequence ID" value="WKK83870.1"/>
    <property type="molecule type" value="Genomic_DNA"/>
</dbReference>
<evidence type="ECO:0000313" key="11">
    <source>
        <dbReference type="EMBL" id="WKK83870.1"/>
    </source>
</evidence>
<evidence type="ECO:0000256" key="8">
    <source>
        <dbReference type="ARBA" id="ARBA00023043"/>
    </source>
</evidence>
<dbReference type="PANTHER" id="PTHR16036:SF2">
    <property type="entry name" value="TRNA ENDONUCLEASE ANKZF1"/>
    <property type="match status" value="1"/>
</dbReference>
<evidence type="ECO:0000256" key="7">
    <source>
        <dbReference type="ARBA" id="ARBA00022801"/>
    </source>
</evidence>
<dbReference type="GO" id="GO:0004519">
    <property type="term" value="F:endonuclease activity"/>
    <property type="evidence" value="ECO:0007669"/>
    <property type="project" value="UniProtKB-KW"/>
</dbReference>
<keyword evidence="8" id="KW-0040">ANK repeat</keyword>
<evidence type="ECO:0000256" key="4">
    <source>
        <dbReference type="ARBA" id="ARBA00022722"/>
    </source>
</evidence>
<dbReference type="PROSITE" id="PS52044">
    <property type="entry name" value="VLRF1"/>
    <property type="match status" value="1"/>
</dbReference>
<keyword evidence="3" id="KW-0963">Cytoplasm</keyword>
<dbReference type="PANTHER" id="PTHR16036">
    <property type="entry name" value="ANKYRIN REPEAT AND ZINC FINGER DOMAIN-CONTAINING PROTEIN 1"/>
    <property type="match status" value="1"/>
</dbReference>
<organism evidence="11 12">
    <name type="scientific">Marivirga arenosa</name>
    <dbReference type="NCBI Taxonomy" id="3059076"/>
    <lineage>
        <taxon>Bacteria</taxon>
        <taxon>Pseudomonadati</taxon>
        <taxon>Bacteroidota</taxon>
        <taxon>Cytophagia</taxon>
        <taxon>Cytophagales</taxon>
        <taxon>Marivirgaceae</taxon>
        <taxon>Marivirga</taxon>
    </lineage>
</organism>
<dbReference type="AlphaFoldDB" id="A0AA49GDN6"/>
<evidence type="ECO:0000256" key="3">
    <source>
        <dbReference type="ARBA" id="ARBA00022490"/>
    </source>
</evidence>
<dbReference type="GO" id="GO:0016787">
    <property type="term" value="F:hydrolase activity"/>
    <property type="evidence" value="ECO:0007669"/>
    <property type="project" value="UniProtKB-KW"/>
</dbReference>
<feature type="domain" description="VLRF1" evidence="10">
    <location>
        <begin position="61"/>
        <end position="200"/>
    </location>
</feature>
<evidence type="ECO:0000256" key="1">
    <source>
        <dbReference type="ARBA" id="ARBA00004496"/>
    </source>
</evidence>
<sequence>MQELSTSYFLDENQLETLIKRIVENYNIESFLKNKNLIQLANTDIKIRFPFSFNIDNNVLKESAFIIILVHAGEASLAVSESDQIIEHKSFKAYMVRQKQGKSQIKHLKTKGKSKAGSRVRLASTDHFFNEINDKLNEWLEYYNIDRIALSCNKTLFPFLFNRENAAIEKEDERIYKIPKHIPEANFDNLLQIHKYLISVEIFYESTYNKEVTDLLMNIDDE</sequence>
<dbReference type="GO" id="GO:0036503">
    <property type="term" value="P:ERAD pathway"/>
    <property type="evidence" value="ECO:0007669"/>
    <property type="project" value="TreeGrafter"/>
</dbReference>
<evidence type="ECO:0000259" key="10">
    <source>
        <dbReference type="PROSITE" id="PS52044"/>
    </source>
</evidence>
<evidence type="ECO:0000256" key="6">
    <source>
        <dbReference type="ARBA" id="ARBA00022759"/>
    </source>
</evidence>
<keyword evidence="5" id="KW-0677">Repeat</keyword>
<dbReference type="Proteomes" id="UP001244443">
    <property type="component" value="Chromosome"/>
</dbReference>
<dbReference type="InterPro" id="IPR047139">
    <property type="entry name" value="ANKZ1/VMS1"/>
</dbReference>
<evidence type="ECO:0000256" key="2">
    <source>
        <dbReference type="ARBA" id="ARBA00009262"/>
    </source>
</evidence>